<protein>
    <recommendedName>
        <fullName evidence="6">Peptidase C1A papain C-terminal domain-containing protein</fullName>
    </recommendedName>
</protein>
<sequence length="262" mass="30856">MFVPSHRRSFLHALALSFCGFYKTCDGWKWLICHYHVEFSTAEIASQSLSSNLKGLVSNFFLTKPKAQRTKFQTKPKYFYHFFFVKHMFSSYYFFFFFFNNFNLYTHLPKHIIINKNKKIEKKEELKAQNGVEENQLEAVTKLLREQLEIKDREWYPTTYKTYTQASSETCGFDAAANVFGHVTKDHSSKDDNLYYRFVMNEVSQGKKEKNDETSQDWSWGDLQRINLQAKVKDLSLAFGNAKLTENDTFGIWSIDKTIKSC</sequence>
<evidence type="ECO:0000256" key="1">
    <source>
        <dbReference type="SAM" id="Coils"/>
    </source>
</evidence>
<keyword evidence="1" id="KW-0175">Coiled coil</keyword>
<organism evidence="4 5">
    <name type="scientific">Reticulomyxa filosa</name>
    <dbReference type="NCBI Taxonomy" id="46433"/>
    <lineage>
        <taxon>Eukaryota</taxon>
        <taxon>Sar</taxon>
        <taxon>Rhizaria</taxon>
        <taxon>Retaria</taxon>
        <taxon>Foraminifera</taxon>
        <taxon>Monothalamids</taxon>
        <taxon>Reticulomyxidae</taxon>
        <taxon>Reticulomyxa</taxon>
    </lineage>
</organism>
<comment type="caution">
    <text evidence="4">The sequence shown here is derived from an EMBL/GenBank/DDBJ whole genome shotgun (WGS) entry which is preliminary data.</text>
</comment>
<gene>
    <name evidence="4" type="ORF">RFI_21798</name>
</gene>
<accession>X6MQ56</accession>
<evidence type="ECO:0000256" key="3">
    <source>
        <dbReference type="SAM" id="SignalP"/>
    </source>
</evidence>
<evidence type="ECO:0000313" key="5">
    <source>
        <dbReference type="Proteomes" id="UP000023152"/>
    </source>
</evidence>
<keyword evidence="3" id="KW-0732">Signal</keyword>
<feature type="signal peptide" evidence="3">
    <location>
        <begin position="1"/>
        <end position="27"/>
    </location>
</feature>
<evidence type="ECO:0000256" key="2">
    <source>
        <dbReference type="SAM" id="Phobius"/>
    </source>
</evidence>
<keyword evidence="2" id="KW-0472">Membrane</keyword>
<reference evidence="4 5" key="1">
    <citation type="journal article" date="2013" name="Curr. Biol.">
        <title>The Genome of the Foraminiferan Reticulomyxa filosa.</title>
        <authorList>
            <person name="Glockner G."/>
            <person name="Hulsmann N."/>
            <person name="Schleicher M."/>
            <person name="Noegel A.A."/>
            <person name="Eichinger L."/>
            <person name="Gallinger C."/>
            <person name="Pawlowski J."/>
            <person name="Sierra R."/>
            <person name="Euteneuer U."/>
            <person name="Pillet L."/>
            <person name="Moustafa A."/>
            <person name="Platzer M."/>
            <person name="Groth M."/>
            <person name="Szafranski K."/>
            <person name="Schliwa M."/>
        </authorList>
    </citation>
    <scope>NUCLEOTIDE SEQUENCE [LARGE SCALE GENOMIC DNA]</scope>
</reference>
<keyword evidence="2" id="KW-0812">Transmembrane</keyword>
<proteinExistence type="predicted"/>
<evidence type="ECO:0000313" key="4">
    <source>
        <dbReference type="EMBL" id="ETO15567.1"/>
    </source>
</evidence>
<feature type="transmembrane region" description="Helical" evidence="2">
    <location>
        <begin position="78"/>
        <end position="99"/>
    </location>
</feature>
<dbReference type="Proteomes" id="UP000023152">
    <property type="component" value="Unassembled WGS sequence"/>
</dbReference>
<keyword evidence="5" id="KW-1185">Reference proteome</keyword>
<dbReference type="EMBL" id="ASPP01019007">
    <property type="protein sequence ID" value="ETO15567.1"/>
    <property type="molecule type" value="Genomic_DNA"/>
</dbReference>
<feature type="chain" id="PRO_5004975581" description="Peptidase C1A papain C-terminal domain-containing protein" evidence="3">
    <location>
        <begin position="28"/>
        <end position="262"/>
    </location>
</feature>
<evidence type="ECO:0008006" key="6">
    <source>
        <dbReference type="Google" id="ProtNLM"/>
    </source>
</evidence>
<feature type="coiled-coil region" evidence="1">
    <location>
        <begin position="116"/>
        <end position="143"/>
    </location>
</feature>
<dbReference type="AlphaFoldDB" id="X6MQ56"/>
<keyword evidence="2" id="KW-1133">Transmembrane helix</keyword>
<name>X6MQ56_RETFI</name>